<dbReference type="Proteomes" id="UP000606786">
    <property type="component" value="Unassembled WGS sequence"/>
</dbReference>
<evidence type="ECO:0000313" key="2">
    <source>
        <dbReference type="Proteomes" id="UP000606786"/>
    </source>
</evidence>
<organism evidence="1 2">
    <name type="scientific">Ceratitis capitata</name>
    <name type="common">Mediterranean fruit fly</name>
    <name type="synonym">Tephritis capitata</name>
    <dbReference type="NCBI Taxonomy" id="7213"/>
    <lineage>
        <taxon>Eukaryota</taxon>
        <taxon>Metazoa</taxon>
        <taxon>Ecdysozoa</taxon>
        <taxon>Arthropoda</taxon>
        <taxon>Hexapoda</taxon>
        <taxon>Insecta</taxon>
        <taxon>Pterygota</taxon>
        <taxon>Neoptera</taxon>
        <taxon>Endopterygota</taxon>
        <taxon>Diptera</taxon>
        <taxon>Brachycera</taxon>
        <taxon>Muscomorpha</taxon>
        <taxon>Tephritoidea</taxon>
        <taxon>Tephritidae</taxon>
        <taxon>Ceratitis</taxon>
        <taxon>Ceratitis</taxon>
    </lineage>
</organism>
<dbReference type="EMBL" id="CAJHJT010000034">
    <property type="protein sequence ID" value="CAD7005163.1"/>
    <property type="molecule type" value="Genomic_DNA"/>
</dbReference>
<keyword evidence="2" id="KW-1185">Reference proteome</keyword>
<dbReference type="AlphaFoldDB" id="A0A811V6H3"/>
<name>A0A811V6H3_CERCA</name>
<proteinExistence type="predicted"/>
<dbReference type="OrthoDB" id="8035009at2759"/>
<comment type="caution">
    <text evidence="1">The sequence shown here is derived from an EMBL/GenBank/DDBJ whole genome shotgun (WGS) entry which is preliminary data.</text>
</comment>
<gene>
    <name evidence="1" type="ORF">CCAP1982_LOCUS13524</name>
</gene>
<reference evidence="1" key="1">
    <citation type="submission" date="2020-11" db="EMBL/GenBank/DDBJ databases">
        <authorList>
            <person name="Whitehead M."/>
        </authorList>
    </citation>
    <scope>NUCLEOTIDE SEQUENCE</scope>
    <source>
        <strain evidence="1">EGII</strain>
    </source>
</reference>
<sequence>MCNHMSRLTLQKSFFDRLWPLILSDNVCDTYSKNKCKFYDPDQRFDDVWVHGYLAGRGFKNYQPPTVIRCCFDENERKLSLCEIRDEKSEEWGKSDVDIKASIEESQHSENASEEFDTVKGPHYLTLDEQINAANNSFDTRRKLAHAFINRQYPWYMQQPTYETPFQLTDTMRQMFTSRLEKAVLQDMHTFNCKLVLIDLVKQICLHELRDWLNFTRYAFVIVVARSEDAVKQIKLMGPNLSAAMVLENMEYTWHDQLSESLRVGLVHASNIGVFENCTRSFIFVFARRRNSCKLNMHRVLRKNT</sequence>
<protein>
    <submittedName>
        <fullName evidence="1">(Mediterranean fruit fly) hypothetical protein</fullName>
    </submittedName>
</protein>
<accession>A0A811V6H3</accession>
<evidence type="ECO:0000313" key="1">
    <source>
        <dbReference type="EMBL" id="CAD7005163.1"/>
    </source>
</evidence>